<dbReference type="GO" id="GO:0004519">
    <property type="term" value="F:endonuclease activity"/>
    <property type="evidence" value="ECO:0007669"/>
    <property type="project" value="UniProtKB-KW"/>
</dbReference>
<dbReference type="InterPro" id="IPR012296">
    <property type="entry name" value="Nuclease_put_TT1808"/>
</dbReference>
<sequence length="194" mass="21496">MIAVRHSDSSLSELLHAFDVPDSLRAEILGGVIVMSPLMRGRHALTVDQVRRQLQAACPADHRPIGGIRYRCPATGDEPIPDLTVVPDKALDADLRFHSMDIVELVVEVGSESSIRNDREPKRLLYASEGVPLYLLVDPLLALVTLYTDPQHGDYLAHHTVTYGDPITIPEPFGLRLETAEFPAKPHRGRLRLS</sequence>
<dbReference type="RefSeq" id="WP_358348716.1">
    <property type="nucleotide sequence ID" value="NZ_JBEZFP010000006.1"/>
</dbReference>
<protein>
    <submittedName>
        <fullName evidence="2">Uma2 family endonuclease</fullName>
    </submittedName>
</protein>
<name>A0ABV3DA45_9ACTN</name>
<dbReference type="EMBL" id="JBEZFP010000006">
    <property type="protein sequence ID" value="MEU8132614.1"/>
    <property type="molecule type" value="Genomic_DNA"/>
</dbReference>
<dbReference type="Proteomes" id="UP001551482">
    <property type="component" value="Unassembled WGS sequence"/>
</dbReference>
<feature type="domain" description="Putative restriction endonuclease" evidence="1">
    <location>
        <begin position="17"/>
        <end position="178"/>
    </location>
</feature>
<dbReference type="InterPro" id="IPR008538">
    <property type="entry name" value="Uma2"/>
</dbReference>
<dbReference type="SUPFAM" id="SSF52980">
    <property type="entry name" value="Restriction endonuclease-like"/>
    <property type="match status" value="1"/>
</dbReference>
<keyword evidence="2" id="KW-0378">Hydrolase</keyword>
<reference evidence="2 3" key="1">
    <citation type="submission" date="2024-06" db="EMBL/GenBank/DDBJ databases">
        <title>The Natural Products Discovery Center: Release of the First 8490 Sequenced Strains for Exploring Actinobacteria Biosynthetic Diversity.</title>
        <authorList>
            <person name="Kalkreuter E."/>
            <person name="Kautsar S.A."/>
            <person name="Yang D."/>
            <person name="Bader C.D."/>
            <person name="Teijaro C.N."/>
            <person name="Fluegel L."/>
            <person name="Davis C.M."/>
            <person name="Simpson J.R."/>
            <person name="Lauterbach L."/>
            <person name="Steele A.D."/>
            <person name="Gui C."/>
            <person name="Meng S."/>
            <person name="Li G."/>
            <person name="Viehrig K."/>
            <person name="Ye F."/>
            <person name="Su P."/>
            <person name="Kiefer A.F."/>
            <person name="Nichols A."/>
            <person name="Cepeda A.J."/>
            <person name="Yan W."/>
            <person name="Fan B."/>
            <person name="Jiang Y."/>
            <person name="Adhikari A."/>
            <person name="Zheng C.-J."/>
            <person name="Schuster L."/>
            <person name="Cowan T.M."/>
            <person name="Smanski M.J."/>
            <person name="Chevrette M.G."/>
            <person name="De Carvalho L.P.S."/>
            <person name="Shen B."/>
        </authorList>
    </citation>
    <scope>NUCLEOTIDE SEQUENCE [LARGE SCALE GENOMIC DNA]</scope>
    <source>
        <strain evidence="2 3">NPDC048946</strain>
    </source>
</reference>
<evidence type="ECO:0000313" key="2">
    <source>
        <dbReference type="EMBL" id="MEU8132614.1"/>
    </source>
</evidence>
<evidence type="ECO:0000259" key="1">
    <source>
        <dbReference type="Pfam" id="PF05685"/>
    </source>
</evidence>
<accession>A0ABV3DA45</accession>
<proteinExistence type="predicted"/>
<keyword evidence="2" id="KW-0255">Endonuclease</keyword>
<keyword evidence="2" id="KW-0540">Nuclease</keyword>
<gene>
    <name evidence="2" type="ORF">AB0C36_03810</name>
</gene>
<dbReference type="InterPro" id="IPR011335">
    <property type="entry name" value="Restrct_endonuc-II-like"/>
</dbReference>
<dbReference type="PANTHER" id="PTHR35400">
    <property type="entry name" value="SLR1083 PROTEIN"/>
    <property type="match status" value="1"/>
</dbReference>
<comment type="caution">
    <text evidence="2">The sequence shown here is derived from an EMBL/GenBank/DDBJ whole genome shotgun (WGS) entry which is preliminary data.</text>
</comment>
<organism evidence="2 3">
    <name type="scientific">Streptodolium elevatio</name>
    <dbReference type="NCBI Taxonomy" id="3157996"/>
    <lineage>
        <taxon>Bacteria</taxon>
        <taxon>Bacillati</taxon>
        <taxon>Actinomycetota</taxon>
        <taxon>Actinomycetes</taxon>
        <taxon>Kitasatosporales</taxon>
        <taxon>Streptomycetaceae</taxon>
        <taxon>Streptodolium</taxon>
    </lineage>
</organism>
<keyword evidence="3" id="KW-1185">Reference proteome</keyword>
<dbReference type="Pfam" id="PF05685">
    <property type="entry name" value="Uma2"/>
    <property type="match status" value="1"/>
</dbReference>
<evidence type="ECO:0000313" key="3">
    <source>
        <dbReference type="Proteomes" id="UP001551482"/>
    </source>
</evidence>
<dbReference type="Gene3D" id="3.90.1570.10">
    <property type="entry name" value="tt1808, chain A"/>
    <property type="match status" value="1"/>
</dbReference>
<dbReference type="PANTHER" id="PTHR35400:SF3">
    <property type="entry name" value="SLL1072 PROTEIN"/>
    <property type="match status" value="1"/>
</dbReference>
<dbReference type="CDD" id="cd06260">
    <property type="entry name" value="DUF820-like"/>
    <property type="match status" value="1"/>
</dbReference>